<dbReference type="CDD" id="cd00009">
    <property type="entry name" value="AAA"/>
    <property type="match status" value="1"/>
</dbReference>
<organism evidence="11 12">
    <name type="scientific">Cupriavidus pauculus</name>
    <dbReference type="NCBI Taxonomy" id="82633"/>
    <lineage>
        <taxon>Bacteria</taxon>
        <taxon>Pseudomonadati</taxon>
        <taxon>Pseudomonadota</taxon>
        <taxon>Betaproteobacteria</taxon>
        <taxon>Burkholderiales</taxon>
        <taxon>Burkholderiaceae</taxon>
        <taxon>Cupriavidus</taxon>
    </lineage>
</organism>
<dbReference type="SUPFAM" id="SSF46689">
    <property type="entry name" value="Homeodomain-like"/>
    <property type="match status" value="1"/>
</dbReference>
<keyword evidence="4" id="KW-0902">Two-component regulatory system</keyword>
<dbReference type="InterPro" id="IPR025943">
    <property type="entry name" value="Sigma_54_int_dom_ATP-bd_2"/>
</dbReference>
<dbReference type="SMART" id="SM00448">
    <property type="entry name" value="REC"/>
    <property type="match status" value="1"/>
</dbReference>
<dbReference type="Gene3D" id="3.40.50.300">
    <property type="entry name" value="P-loop containing nucleotide triphosphate hydrolases"/>
    <property type="match status" value="1"/>
</dbReference>
<evidence type="ECO:0000256" key="6">
    <source>
        <dbReference type="ARBA" id="ARBA00023125"/>
    </source>
</evidence>
<protein>
    <submittedName>
        <fullName evidence="11">Fis family transcriptional regulator</fullName>
    </submittedName>
</protein>
<dbReference type="RefSeq" id="WP_101680249.1">
    <property type="nucleotide sequence ID" value="NZ_PJRP01000001.1"/>
</dbReference>
<dbReference type="GO" id="GO:0000160">
    <property type="term" value="P:phosphorelay signal transduction system"/>
    <property type="evidence" value="ECO:0007669"/>
    <property type="project" value="UniProtKB-KW"/>
</dbReference>
<keyword evidence="3" id="KW-0067">ATP-binding</keyword>
<dbReference type="PROSITE" id="PS00676">
    <property type="entry name" value="SIGMA54_INTERACT_2"/>
    <property type="match status" value="1"/>
</dbReference>
<dbReference type="SUPFAM" id="SSF52172">
    <property type="entry name" value="CheY-like"/>
    <property type="match status" value="1"/>
</dbReference>
<dbReference type="STRING" id="82633.GCA_000974605_01577"/>
<dbReference type="PROSITE" id="PS50045">
    <property type="entry name" value="SIGMA54_INTERACT_4"/>
    <property type="match status" value="1"/>
</dbReference>
<evidence type="ECO:0000256" key="4">
    <source>
        <dbReference type="ARBA" id="ARBA00023012"/>
    </source>
</evidence>
<dbReference type="Pfam" id="PF25601">
    <property type="entry name" value="AAA_lid_14"/>
    <property type="match status" value="1"/>
</dbReference>
<dbReference type="Pfam" id="PF00072">
    <property type="entry name" value="Response_reg"/>
    <property type="match status" value="1"/>
</dbReference>
<evidence type="ECO:0000256" key="5">
    <source>
        <dbReference type="ARBA" id="ARBA00023015"/>
    </source>
</evidence>
<dbReference type="Gene3D" id="1.10.8.60">
    <property type="match status" value="1"/>
</dbReference>
<dbReference type="InterPro" id="IPR011006">
    <property type="entry name" value="CheY-like_superfamily"/>
</dbReference>
<dbReference type="PROSITE" id="PS00688">
    <property type="entry name" value="SIGMA54_INTERACT_3"/>
    <property type="match status" value="1"/>
</dbReference>
<dbReference type="SUPFAM" id="SSF52540">
    <property type="entry name" value="P-loop containing nucleoside triphosphate hydrolases"/>
    <property type="match status" value="1"/>
</dbReference>
<dbReference type="InterPro" id="IPR002197">
    <property type="entry name" value="HTH_Fis"/>
</dbReference>
<dbReference type="PROSITE" id="PS00675">
    <property type="entry name" value="SIGMA54_INTERACT_1"/>
    <property type="match status" value="1"/>
</dbReference>
<dbReference type="InterPro" id="IPR027417">
    <property type="entry name" value="P-loop_NTPase"/>
</dbReference>
<dbReference type="InterPro" id="IPR009057">
    <property type="entry name" value="Homeodomain-like_sf"/>
</dbReference>
<gene>
    <name evidence="11" type="ORF">CYJ10_04095</name>
</gene>
<dbReference type="SMART" id="SM00382">
    <property type="entry name" value="AAA"/>
    <property type="match status" value="1"/>
</dbReference>
<dbReference type="OrthoDB" id="9761705at2"/>
<reference evidence="11 12" key="1">
    <citation type="submission" date="2017-12" db="EMBL/GenBank/DDBJ databases">
        <title>Genome sequence of the active heterotrophic nitrifier-denitrifier, Cupriavidus pauculus UM1.</title>
        <authorList>
            <person name="Putonti C."/>
            <person name="Castignetti D."/>
        </authorList>
    </citation>
    <scope>NUCLEOTIDE SEQUENCE [LARGE SCALE GENOMIC DNA]</scope>
    <source>
        <strain evidence="11 12">UM1</strain>
    </source>
</reference>
<feature type="domain" description="Sigma-54 factor interaction" evidence="9">
    <location>
        <begin position="159"/>
        <end position="388"/>
    </location>
</feature>
<proteinExistence type="predicted"/>
<dbReference type="GO" id="GO:0043565">
    <property type="term" value="F:sequence-specific DNA binding"/>
    <property type="evidence" value="ECO:0007669"/>
    <property type="project" value="InterPro"/>
</dbReference>
<sequence>MSAEPIEVIEAAGAPAGMTVLVVEDDADVRLGCEQALRLEGIATRAVGSAEAALREVEAGFAGIVVSDIHLPGADGMALLRELGARDATLPVIMITGHGDVSLAVQAMKQGAYDFLEKPFSPERLVATCRRALDKRRLALEVADLRARLAGREGLAARLIGHSPAIERLRQMIAGIGDTAANVLIHGETGTGKELVARCLHEASGRRTRHFVPINCGGLPEQLFESEIFGHEAGAFTGAAKRRIGKIEHAEGGTLFLDEIESMPMPMQIKLLRVLQERVVERLGSNQPVPVNTRVVAATKADLRALAEASQFRADLYYRLNVVTLELPPLRERREDVPLLFEHFLAQAALRFEREAIPPTPAELAALVAYPWPGNVRELRNLAERHALGLGCDPAQGGAAPEALPLPQAVEQFERALIADALRRHAGNLTRASEALGVAKTTLFDKVRKYGLSAGAPN</sequence>
<dbReference type="FunFam" id="3.40.50.2300:FF:000018">
    <property type="entry name" value="DNA-binding transcriptional regulator NtrC"/>
    <property type="match status" value="1"/>
</dbReference>
<dbReference type="InterPro" id="IPR001789">
    <property type="entry name" value="Sig_transdc_resp-reg_receiver"/>
</dbReference>
<dbReference type="PROSITE" id="PS50110">
    <property type="entry name" value="RESPONSE_REGULATORY"/>
    <property type="match status" value="1"/>
</dbReference>
<dbReference type="Pfam" id="PF00158">
    <property type="entry name" value="Sigma54_activat"/>
    <property type="match status" value="1"/>
</dbReference>
<keyword evidence="2" id="KW-0547">Nucleotide-binding</keyword>
<evidence type="ECO:0000256" key="2">
    <source>
        <dbReference type="ARBA" id="ARBA00022741"/>
    </source>
</evidence>
<dbReference type="InterPro" id="IPR002078">
    <property type="entry name" value="Sigma_54_int"/>
</dbReference>
<accession>A0A2N5CJT2</accession>
<dbReference type="PANTHER" id="PTHR32071:SF57">
    <property type="entry name" value="C4-DICARBOXYLATE TRANSPORT TRANSCRIPTIONAL REGULATORY PROTEIN DCTD"/>
    <property type="match status" value="1"/>
</dbReference>
<evidence type="ECO:0000313" key="12">
    <source>
        <dbReference type="Proteomes" id="UP000234341"/>
    </source>
</evidence>
<dbReference type="InterPro" id="IPR025944">
    <property type="entry name" value="Sigma_54_int_dom_CS"/>
</dbReference>
<keyword evidence="6" id="KW-0238">DNA-binding</keyword>
<dbReference type="CDD" id="cd17549">
    <property type="entry name" value="REC_DctD-like"/>
    <property type="match status" value="1"/>
</dbReference>
<evidence type="ECO:0000256" key="1">
    <source>
        <dbReference type="ARBA" id="ARBA00022553"/>
    </source>
</evidence>
<dbReference type="Proteomes" id="UP000234341">
    <property type="component" value="Unassembled WGS sequence"/>
</dbReference>
<dbReference type="Gene3D" id="1.10.10.60">
    <property type="entry name" value="Homeodomain-like"/>
    <property type="match status" value="1"/>
</dbReference>
<feature type="domain" description="Response regulatory" evidence="10">
    <location>
        <begin position="19"/>
        <end position="133"/>
    </location>
</feature>
<dbReference type="InterPro" id="IPR058031">
    <property type="entry name" value="AAA_lid_NorR"/>
</dbReference>
<keyword evidence="7" id="KW-0804">Transcription</keyword>
<keyword evidence="5" id="KW-0805">Transcription regulation</keyword>
<dbReference type="GO" id="GO:0005524">
    <property type="term" value="F:ATP binding"/>
    <property type="evidence" value="ECO:0007669"/>
    <property type="project" value="UniProtKB-KW"/>
</dbReference>
<keyword evidence="1 8" id="KW-0597">Phosphoprotein</keyword>
<dbReference type="InterPro" id="IPR025662">
    <property type="entry name" value="Sigma_54_int_dom_ATP-bd_1"/>
</dbReference>
<feature type="modified residue" description="4-aspartylphosphate" evidence="8">
    <location>
        <position position="68"/>
    </location>
</feature>
<dbReference type="EMBL" id="PJRP01000001">
    <property type="protein sequence ID" value="PLQ02478.1"/>
    <property type="molecule type" value="Genomic_DNA"/>
</dbReference>
<evidence type="ECO:0000256" key="7">
    <source>
        <dbReference type="ARBA" id="ARBA00023163"/>
    </source>
</evidence>
<evidence type="ECO:0000256" key="3">
    <source>
        <dbReference type="ARBA" id="ARBA00022840"/>
    </source>
</evidence>
<name>A0A2N5CJT2_9BURK</name>
<comment type="caution">
    <text evidence="11">The sequence shown here is derived from an EMBL/GenBank/DDBJ whole genome shotgun (WGS) entry which is preliminary data.</text>
</comment>
<dbReference type="Pfam" id="PF02954">
    <property type="entry name" value="HTH_8"/>
    <property type="match status" value="1"/>
</dbReference>
<evidence type="ECO:0000259" key="9">
    <source>
        <dbReference type="PROSITE" id="PS50045"/>
    </source>
</evidence>
<dbReference type="FunFam" id="3.40.50.300:FF:000006">
    <property type="entry name" value="DNA-binding transcriptional regulator NtrC"/>
    <property type="match status" value="1"/>
</dbReference>
<dbReference type="Gene3D" id="3.40.50.2300">
    <property type="match status" value="1"/>
</dbReference>
<dbReference type="InterPro" id="IPR003593">
    <property type="entry name" value="AAA+_ATPase"/>
</dbReference>
<evidence type="ECO:0000256" key="8">
    <source>
        <dbReference type="PROSITE-ProRule" id="PRU00169"/>
    </source>
</evidence>
<evidence type="ECO:0000313" key="11">
    <source>
        <dbReference type="EMBL" id="PLQ02478.1"/>
    </source>
</evidence>
<evidence type="ECO:0000259" key="10">
    <source>
        <dbReference type="PROSITE" id="PS50110"/>
    </source>
</evidence>
<dbReference type="GO" id="GO:0006355">
    <property type="term" value="P:regulation of DNA-templated transcription"/>
    <property type="evidence" value="ECO:0007669"/>
    <property type="project" value="InterPro"/>
</dbReference>
<dbReference type="PANTHER" id="PTHR32071">
    <property type="entry name" value="TRANSCRIPTIONAL REGULATORY PROTEIN"/>
    <property type="match status" value="1"/>
</dbReference>
<dbReference type="AlphaFoldDB" id="A0A2N5CJT2"/>
<dbReference type="PRINTS" id="PR01590">
    <property type="entry name" value="HTHFIS"/>
</dbReference>